<dbReference type="GO" id="GO:0005829">
    <property type="term" value="C:cytosol"/>
    <property type="evidence" value="ECO:0007669"/>
    <property type="project" value="TreeGrafter"/>
</dbReference>
<dbReference type="EMBL" id="SJJZ01000004">
    <property type="protein sequence ID" value="TCC03608.1"/>
    <property type="molecule type" value="Genomic_DNA"/>
</dbReference>
<dbReference type="Proteomes" id="UP000292346">
    <property type="component" value="Unassembled WGS sequence"/>
</dbReference>
<sequence length="139" mass="14518">MSYESLPQFLAKIDLFEGLSKDTLSDLIERGTTLKVPAGSHVVEQGAHDAGLQVVLAGSAAVEVNGVVREPLGVGDYFGEISLIDGLPRSATVVAGPDGLTTFALSALAFEPVVKENPEVAQALLKALTARIRSLESES</sequence>
<dbReference type="InterPro" id="IPR050503">
    <property type="entry name" value="cAMP-dep_PK_reg_su-like"/>
</dbReference>
<dbReference type="Pfam" id="PF00027">
    <property type="entry name" value="cNMP_binding"/>
    <property type="match status" value="1"/>
</dbReference>
<dbReference type="Gene3D" id="2.60.120.10">
    <property type="entry name" value="Jelly Rolls"/>
    <property type="match status" value="1"/>
</dbReference>
<dbReference type="GO" id="GO:0030552">
    <property type="term" value="F:cAMP binding"/>
    <property type="evidence" value="ECO:0007669"/>
    <property type="project" value="TreeGrafter"/>
</dbReference>
<dbReference type="InterPro" id="IPR018490">
    <property type="entry name" value="cNMP-bd_dom_sf"/>
</dbReference>
<name>A0A4R0H213_9ACTN</name>
<dbReference type="RefSeq" id="WP_131344111.1">
    <property type="nucleotide sequence ID" value="NZ_SJJZ01000004.1"/>
</dbReference>
<dbReference type="OrthoDB" id="9798104at2"/>
<dbReference type="GO" id="GO:0034236">
    <property type="term" value="F:protein kinase A catalytic subunit binding"/>
    <property type="evidence" value="ECO:0007669"/>
    <property type="project" value="TreeGrafter"/>
</dbReference>
<dbReference type="PANTHER" id="PTHR11635">
    <property type="entry name" value="CAMP-DEPENDENT PROTEIN KINASE REGULATORY CHAIN"/>
    <property type="match status" value="1"/>
</dbReference>
<gene>
    <name evidence="2" type="ORF">E0H45_31210</name>
</gene>
<dbReference type="InterPro" id="IPR018488">
    <property type="entry name" value="cNMP-bd_CS"/>
</dbReference>
<proteinExistence type="predicted"/>
<dbReference type="GO" id="GO:0004862">
    <property type="term" value="F:cAMP-dependent protein kinase inhibitor activity"/>
    <property type="evidence" value="ECO:0007669"/>
    <property type="project" value="TreeGrafter"/>
</dbReference>
<dbReference type="CDD" id="cd00038">
    <property type="entry name" value="CAP_ED"/>
    <property type="match status" value="1"/>
</dbReference>
<dbReference type="SMART" id="SM00100">
    <property type="entry name" value="cNMP"/>
    <property type="match status" value="1"/>
</dbReference>
<dbReference type="InterPro" id="IPR014710">
    <property type="entry name" value="RmlC-like_jellyroll"/>
</dbReference>
<keyword evidence="3" id="KW-1185">Reference proteome</keyword>
<reference evidence="2 3" key="1">
    <citation type="submission" date="2019-02" db="EMBL/GenBank/DDBJ databases">
        <title>Kribbella capetownensis sp. nov. and Kribbella speibonae sp. nov., isolated from soil.</title>
        <authorList>
            <person name="Curtis S.M."/>
            <person name="Norton I."/>
            <person name="Everest G.J."/>
            <person name="Meyers P.R."/>
        </authorList>
    </citation>
    <scope>NUCLEOTIDE SEQUENCE [LARGE SCALE GENOMIC DNA]</scope>
    <source>
        <strain evidence="2 3">KCTC 29219</strain>
    </source>
</reference>
<evidence type="ECO:0000259" key="1">
    <source>
        <dbReference type="PROSITE" id="PS50042"/>
    </source>
</evidence>
<accession>A0A4R0H213</accession>
<dbReference type="PANTHER" id="PTHR11635:SF152">
    <property type="entry name" value="CAMP-DEPENDENT PROTEIN KINASE TYPE I REGULATORY SUBUNIT-RELATED"/>
    <property type="match status" value="1"/>
</dbReference>
<dbReference type="PROSITE" id="PS00889">
    <property type="entry name" value="CNMP_BINDING_2"/>
    <property type="match status" value="1"/>
</dbReference>
<dbReference type="InterPro" id="IPR000595">
    <property type="entry name" value="cNMP-bd_dom"/>
</dbReference>
<feature type="domain" description="Cyclic nucleotide-binding" evidence="1">
    <location>
        <begin position="15"/>
        <end position="131"/>
    </location>
</feature>
<dbReference type="PROSITE" id="PS50042">
    <property type="entry name" value="CNMP_BINDING_3"/>
    <property type="match status" value="1"/>
</dbReference>
<dbReference type="AlphaFoldDB" id="A0A4R0H213"/>
<dbReference type="SUPFAM" id="SSF51206">
    <property type="entry name" value="cAMP-binding domain-like"/>
    <property type="match status" value="1"/>
</dbReference>
<dbReference type="PRINTS" id="PR00103">
    <property type="entry name" value="CAMPKINASE"/>
</dbReference>
<protein>
    <submittedName>
        <fullName evidence="2">Cyclic nucleotide-binding domain-containing protein</fullName>
    </submittedName>
</protein>
<dbReference type="GO" id="GO:0005952">
    <property type="term" value="C:cAMP-dependent protein kinase complex"/>
    <property type="evidence" value="ECO:0007669"/>
    <property type="project" value="InterPro"/>
</dbReference>
<evidence type="ECO:0000313" key="2">
    <source>
        <dbReference type="EMBL" id="TCC03608.1"/>
    </source>
</evidence>
<evidence type="ECO:0000313" key="3">
    <source>
        <dbReference type="Proteomes" id="UP000292346"/>
    </source>
</evidence>
<organism evidence="2 3">
    <name type="scientific">Kribbella soli</name>
    <dbReference type="NCBI Taxonomy" id="1124743"/>
    <lineage>
        <taxon>Bacteria</taxon>
        <taxon>Bacillati</taxon>
        <taxon>Actinomycetota</taxon>
        <taxon>Actinomycetes</taxon>
        <taxon>Propionibacteriales</taxon>
        <taxon>Kribbellaceae</taxon>
        <taxon>Kribbella</taxon>
    </lineage>
</organism>
<comment type="caution">
    <text evidence="2">The sequence shown here is derived from an EMBL/GenBank/DDBJ whole genome shotgun (WGS) entry which is preliminary data.</text>
</comment>